<dbReference type="CDD" id="cd19903">
    <property type="entry name" value="DSRM_EIF2AK2_rpt1"/>
    <property type="match status" value="2"/>
</dbReference>
<evidence type="ECO:0000256" key="8">
    <source>
        <dbReference type="ARBA" id="ARBA00037982"/>
    </source>
</evidence>
<accession>A0A9W7T2L4</accession>
<dbReference type="SUPFAM" id="SSF54768">
    <property type="entry name" value="dsRNA-binding domain-like"/>
    <property type="match status" value="3"/>
</dbReference>
<dbReference type="SUPFAM" id="SSF56112">
    <property type="entry name" value="Protein kinase-like (PK-like)"/>
    <property type="match status" value="1"/>
</dbReference>
<dbReference type="Gene3D" id="1.10.510.10">
    <property type="entry name" value="Transferase(Phosphotransferase) domain 1"/>
    <property type="match status" value="1"/>
</dbReference>
<keyword evidence="6 14" id="KW-0418">Kinase</keyword>
<dbReference type="Proteomes" id="UP001059041">
    <property type="component" value="Unassembled WGS sequence"/>
</dbReference>
<evidence type="ECO:0000256" key="6">
    <source>
        <dbReference type="ARBA" id="ARBA00022777"/>
    </source>
</evidence>
<comment type="caution">
    <text evidence="14">The sequence shown here is derived from an EMBL/GenBank/DDBJ whole genome shotgun (WGS) entry which is preliminary data.</text>
</comment>
<dbReference type="Gene3D" id="3.30.160.20">
    <property type="match status" value="3"/>
</dbReference>
<protein>
    <recommendedName>
        <fullName evidence="1">non-specific serine/threonine protein kinase</fullName>
        <ecNumber evidence="1">2.7.11.1</ecNumber>
    </recommendedName>
</protein>
<dbReference type="Pfam" id="PF00035">
    <property type="entry name" value="dsrm"/>
    <property type="match status" value="3"/>
</dbReference>
<keyword evidence="4" id="KW-0808">Transferase</keyword>
<keyword evidence="3" id="KW-0597">Phosphoprotein</keyword>
<dbReference type="InterPro" id="IPR000719">
    <property type="entry name" value="Prot_kinase_dom"/>
</dbReference>
<organism evidence="14 15">
    <name type="scientific">Triplophysa rosa</name>
    <name type="common">Cave loach</name>
    <dbReference type="NCBI Taxonomy" id="992332"/>
    <lineage>
        <taxon>Eukaryota</taxon>
        <taxon>Metazoa</taxon>
        <taxon>Chordata</taxon>
        <taxon>Craniata</taxon>
        <taxon>Vertebrata</taxon>
        <taxon>Euteleostomi</taxon>
        <taxon>Actinopterygii</taxon>
        <taxon>Neopterygii</taxon>
        <taxon>Teleostei</taxon>
        <taxon>Ostariophysi</taxon>
        <taxon>Cypriniformes</taxon>
        <taxon>Nemacheilidae</taxon>
        <taxon>Triplophysa</taxon>
    </lineage>
</organism>
<evidence type="ECO:0000256" key="2">
    <source>
        <dbReference type="ARBA" id="ARBA00022527"/>
    </source>
</evidence>
<dbReference type="FunFam" id="3.30.200.20:FF:000548">
    <property type="entry name" value="Z-DNA binding protein kinase"/>
    <property type="match status" value="1"/>
</dbReference>
<evidence type="ECO:0000256" key="5">
    <source>
        <dbReference type="ARBA" id="ARBA00022741"/>
    </source>
</evidence>
<feature type="compositionally biased region" description="Basic and acidic residues" evidence="11">
    <location>
        <begin position="256"/>
        <end position="267"/>
    </location>
</feature>
<keyword evidence="5 10" id="KW-0547">Nucleotide-binding</keyword>
<dbReference type="InterPro" id="IPR044452">
    <property type="entry name" value="EIF2AK2_DSRM_1"/>
</dbReference>
<dbReference type="PANTHER" id="PTHR11042">
    <property type="entry name" value="EUKARYOTIC TRANSLATION INITIATION FACTOR 2-ALPHA KINASE EIF2-ALPHA KINASE -RELATED"/>
    <property type="match status" value="1"/>
</dbReference>
<dbReference type="EMBL" id="JAFHDT010000155">
    <property type="protein sequence ID" value="KAI7790360.1"/>
    <property type="molecule type" value="Genomic_DNA"/>
</dbReference>
<keyword evidence="15" id="KW-1185">Reference proteome</keyword>
<keyword evidence="7 10" id="KW-0067">ATP-binding</keyword>
<dbReference type="InterPro" id="IPR011009">
    <property type="entry name" value="Kinase-like_dom_sf"/>
</dbReference>
<proteinExistence type="inferred from homology"/>
<feature type="domain" description="DRBM" evidence="13">
    <location>
        <begin position="7"/>
        <end position="75"/>
    </location>
</feature>
<dbReference type="InterPro" id="IPR050339">
    <property type="entry name" value="CC_SR_Kinase"/>
</dbReference>
<dbReference type="PROSITE" id="PS00107">
    <property type="entry name" value="PROTEIN_KINASE_ATP"/>
    <property type="match status" value="1"/>
</dbReference>
<dbReference type="Gene3D" id="3.30.200.20">
    <property type="entry name" value="Phosphorylase Kinase, domain 1"/>
    <property type="match status" value="1"/>
</dbReference>
<feature type="binding site" evidence="10">
    <location>
        <position position="421"/>
    </location>
    <ligand>
        <name>ATP</name>
        <dbReference type="ChEBI" id="CHEBI:30616"/>
    </ligand>
</feature>
<keyword evidence="9" id="KW-0694">RNA-binding</keyword>
<evidence type="ECO:0000256" key="10">
    <source>
        <dbReference type="PROSITE-ProRule" id="PRU10141"/>
    </source>
</evidence>
<dbReference type="FunFam" id="1.10.510.10:FF:000251">
    <property type="entry name" value="eukaryotic translation initiation factor 2-alpha kinase 3"/>
    <property type="match status" value="1"/>
</dbReference>
<evidence type="ECO:0000256" key="7">
    <source>
        <dbReference type="ARBA" id="ARBA00022840"/>
    </source>
</evidence>
<dbReference type="InterPro" id="IPR008271">
    <property type="entry name" value="Ser/Thr_kinase_AS"/>
</dbReference>
<dbReference type="Pfam" id="PF00069">
    <property type="entry name" value="Pkinase"/>
    <property type="match status" value="1"/>
</dbReference>
<gene>
    <name evidence="14" type="ORF">IRJ41_013017</name>
</gene>
<dbReference type="AlphaFoldDB" id="A0A9W7T2L4"/>
<comment type="similarity">
    <text evidence="8">Belongs to the protein kinase superfamily. Ser/Thr protein kinase family. GCN2 subfamily.</text>
</comment>
<evidence type="ECO:0000256" key="11">
    <source>
        <dbReference type="SAM" id="MobiDB-lite"/>
    </source>
</evidence>
<evidence type="ECO:0000313" key="14">
    <source>
        <dbReference type="EMBL" id="KAI7790360.1"/>
    </source>
</evidence>
<feature type="domain" description="DRBM" evidence="13">
    <location>
        <begin position="211"/>
        <end position="279"/>
    </location>
</feature>
<keyword evidence="2" id="KW-0723">Serine/threonine-protein kinase</keyword>
<dbReference type="GO" id="GO:0005524">
    <property type="term" value="F:ATP binding"/>
    <property type="evidence" value="ECO:0007669"/>
    <property type="project" value="UniProtKB-UniRule"/>
</dbReference>
<dbReference type="GO" id="GO:0005634">
    <property type="term" value="C:nucleus"/>
    <property type="evidence" value="ECO:0007669"/>
    <property type="project" value="TreeGrafter"/>
</dbReference>
<evidence type="ECO:0000259" key="12">
    <source>
        <dbReference type="PROSITE" id="PS50011"/>
    </source>
</evidence>
<evidence type="ECO:0000256" key="1">
    <source>
        <dbReference type="ARBA" id="ARBA00012513"/>
    </source>
</evidence>
<name>A0A9W7T2L4_TRIRA</name>
<sequence length="673" mass="76181">MEILAETYVSKLNEYQQKTGFKVQYEEGSTEGPSHDKTFTCTAVVNGTRHPEATGKTKKEAKQNAARNAFTAIRSTHNTPFCPNPTPNNFHKKIIARQNPISWLNEYSQRNRVEFKLREFTKTDPASSTPFFTYVCKYVRGDKEYPEAYGKSKKEAKEAAAKYVYEELSTNSEGHDKNCSNAPGSEMSALSANMDHCSLAEDSQSSTPDNNYITYLNEYCQKHNCVIDYKLIDKRGPAHTPEFVYKVVIDGTEFSEGHGKSTKEAKQHAAQKGWTELQQRSDGNTQSSEEDTSSQTSQIHKSAESKMCTSVSSSSGSVVFRDPVSSPMAVSPAMSPVDVKPKIRLAPNFNLSPSASSKIKGDASNMNITNQTKPSSNPTVTQVVKSRFFEDFDSISRVGKGFFGRVFKARRKLENQYFAVKIVKVTKKSWREVAALSKLNHPNIVRYNTCWVEETSYRPECSESNSTSDSGSSLDTEFLYIQMELCEGDTLHVWINQRNSLNEDTDTERRKDATHIFHQILQAVQYIHSKELIHRDLKPANIMFGSEGGVKVGDFGLVTAVDNDDEQQKRSRKTGTRSYMSPEQLTQFYDKKVDIFALGLIYFELLWKLETVNEKSKIWGDIKGRKFPPQFSKKFDFEHKLIHEMLNDNSKDRPEAGELTSELRNCSTVFKNN</sequence>
<dbReference type="PROSITE" id="PS50137">
    <property type="entry name" value="DS_RBD"/>
    <property type="match status" value="3"/>
</dbReference>
<evidence type="ECO:0000259" key="13">
    <source>
        <dbReference type="PROSITE" id="PS50137"/>
    </source>
</evidence>
<dbReference type="PANTHER" id="PTHR11042:SF194">
    <property type="entry name" value="DOUBLE-STRANDED RNA ACTIVATED PROTEIN KINASE"/>
    <property type="match status" value="1"/>
</dbReference>
<dbReference type="EC" id="2.7.11.1" evidence="1"/>
<evidence type="ECO:0000256" key="9">
    <source>
        <dbReference type="PROSITE-ProRule" id="PRU00266"/>
    </source>
</evidence>
<evidence type="ECO:0000256" key="4">
    <source>
        <dbReference type="ARBA" id="ARBA00022679"/>
    </source>
</evidence>
<dbReference type="SMART" id="SM00220">
    <property type="entry name" value="S_TKc"/>
    <property type="match status" value="1"/>
</dbReference>
<dbReference type="FunFam" id="3.30.160.20:FF:000045">
    <property type="entry name" value="Eukaryotic translation initiation factor 2-alpha kinase 2"/>
    <property type="match status" value="1"/>
</dbReference>
<dbReference type="PROSITE" id="PS50011">
    <property type="entry name" value="PROTEIN_KINASE_DOM"/>
    <property type="match status" value="1"/>
</dbReference>
<dbReference type="GO" id="GO:0005737">
    <property type="term" value="C:cytoplasm"/>
    <property type="evidence" value="ECO:0007669"/>
    <property type="project" value="TreeGrafter"/>
</dbReference>
<dbReference type="SMART" id="SM00358">
    <property type="entry name" value="DSRM"/>
    <property type="match status" value="3"/>
</dbReference>
<reference evidence="14" key="1">
    <citation type="submission" date="2021-02" db="EMBL/GenBank/DDBJ databases">
        <title>Comparative genomics reveals that relaxation of natural selection precedes convergent phenotypic evolution of cavefish.</title>
        <authorList>
            <person name="Peng Z."/>
        </authorList>
    </citation>
    <scope>NUCLEOTIDE SEQUENCE</scope>
    <source>
        <tissue evidence="14">Muscle</tissue>
    </source>
</reference>
<evidence type="ECO:0000313" key="15">
    <source>
        <dbReference type="Proteomes" id="UP001059041"/>
    </source>
</evidence>
<feature type="domain" description="Protein kinase" evidence="12">
    <location>
        <begin position="392"/>
        <end position="670"/>
    </location>
</feature>
<feature type="region of interest" description="Disordered" evidence="11">
    <location>
        <begin position="256"/>
        <end position="309"/>
    </location>
</feature>
<evidence type="ECO:0000256" key="3">
    <source>
        <dbReference type="ARBA" id="ARBA00022553"/>
    </source>
</evidence>
<dbReference type="InterPro" id="IPR017441">
    <property type="entry name" value="Protein_kinase_ATP_BS"/>
</dbReference>
<dbReference type="PROSITE" id="PS00108">
    <property type="entry name" value="PROTEIN_KINASE_ST"/>
    <property type="match status" value="1"/>
</dbReference>
<feature type="domain" description="DRBM" evidence="13">
    <location>
        <begin position="99"/>
        <end position="170"/>
    </location>
</feature>
<dbReference type="InterPro" id="IPR014720">
    <property type="entry name" value="dsRBD_dom"/>
</dbReference>
<dbReference type="GO" id="GO:0004694">
    <property type="term" value="F:eukaryotic translation initiation factor 2alpha kinase activity"/>
    <property type="evidence" value="ECO:0007669"/>
    <property type="project" value="TreeGrafter"/>
</dbReference>
<dbReference type="GO" id="GO:0003725">
    <property type="term" value="F:double-stranded RNA binding"/>
    <property type="evidence" value="ECO:0007669"/>
    <property type="project" value="InterPro"/>
</dbReference>